<dbReference type="Proteomes" id="UP001163324">
    <property type="component" value="Chromosome 3"/>
</dbReference>
<sequence>MPYSPRRYSSQVPGGNTTTTTSTGPSTSLPTTPKTESAIPVPNTVGPLPFWQRLGPLTSLARAYSRAQKRRPWVTQFCTALVIYATADLSAQYINSGGAVDVGPDLETETDPDLHADAAEKQKQSRGFVPDPSRTARSLVIGGIAAIPSYLWFIWLSHNFNYSSRLLSLATKIVVSQILFTPTFNTYFFGMQAALSGCSPRQILDRVTVAVPASVAMSCRFWPPVTAFSFTFVPIQHRSVFAGVIAIGWQTYLALVNRRAELAAAASAATASTATESADVRVMLPERSRLAAA</sequence>
<reference evidence="1" key="1">
    <citation type="submission" date="2022-10" db="EMBL/GenBank/DDBJ databases">
        <title>Complete Genome of Trichothecium roseum strain YXFP-22015, a Plant Pathogen Isolated from Citrus.</title>
        <authorList>
            <person name="Wang Y."/>
            <person name="Zhu L."/>
        </authorList>
    </citation>
    <scope>NUCLEOTIDE SEQUENCE</scope>
    <source>
        <strain evidence="1">YXFP-22015</strain>
    </source>
</reference>
<name>A0ACC0V6P0_9HYPO</name>
<gene>
    <name evidence="1" type="ORF">N3K66_003725</name>
</gene>
<organism evidence="1 2">
    <name type="scientific">Trichothecium roseum</name>
    <dbReference type="NCBI Taxonomy" id="47278"/>
    <lineage>
        <taxon>Eukaryota</taxon>
        <taxon>Fungi</taxon>
        <taxon>Dikarya</taxon>
        <taxon>Ascomycota</taxon>
        <taxon>Pezizomycotina</taxon>
        <taxon>Sordariomycetes</taxon>
        <taxon>Hypocreomycetidae</taxon>
        <taxon>Hypocreales</taxon>
        <taxon>Hypocreales incertae sedis</taxon>
        <taxon>Trichothecium</taxon>
    </lineage>
</organism>
<protein>
    <submittedName>
        <fullName evidence="1">Uncharacterized protein</fullName>
    </submittedName>
</protein>
<comment type="caution">
    <text evidence="1">The sequence shown here is derived from an EMBL/GenBank/DDBJ whole genome shotgun (WGS) entry which is preliminary data.</text>
</comment>
<keyword evidence="2" id="KW-1185">Reference proteome</keyword>
<dbReference type="EMBL" id="CM047942">
    <property type="protein sequence ID" value="KAI9901908.1"/>
    <property type="molecule type" value="Genomic_DNA"/>
</dbReference>
<accession>A0ACC0V6P0</accession>
<evidence type="ECO:0000313" key="1">
    <source>
        <dbReference type="EMBL" id="KAI9901908.1"/>
    </source>
</evidence>
<evidence type="ECO:0000313" key="2">
    <source>
        <dbReference type="Proteomes" id="UP001163324"/>
    </source>
</evidence>
<proteinExistence type="predicted"/>